<reference evidence="4" key="1">
    <citation type="submission" date="2016-02" db="EMBL/GenBank/DDBJ databases">
        <authorList>
            <person name="Shin S.-K."/>
            <person name="Yi H."/>
            <person name="Kim E."/>
        </authorList>
    </citation>
    <scope>NUCLEOTIDE SEQUENCE [LARGE SCALE GENOMIC DNA]</scope>
    <source>
        <strain evidence="4">LPB0003</strain>
    </source>
</reference>
<sequence>MKNILLPTDFSDNSWNAIQYALQLFKDQKCTFHLLNVYTPIIYDIQYFEVGAAQAGLIDAMKETSKKGLDKLLAKINKSFKNKNHTFSTISSFNTLEREIAELYHGNVVDFIVMGTQGASGLKEVLFGSNTVHVIKNTKCPVLAIPNNFTFETPIEILFPSDYEIDFQDKHIKPIKDLAALFNTRINILNASFGYPLSEKQAENKQKLVTYFKHIAHLFHSVSNQNVPEAINNFQLKTRINLLVMINNKHSFFENLFFKSKVKQIGFHLNVPFLVIPSKI</sequence>
<dbReference type="Pfam" id="PF00582">
    <property type="entry name" value="Usp"/>
    <property type="match status" value="1"/>
</dbReference>
<dbReference type="CDD" id="cd00293">
    <property type="entry name" value="USP-like"/>
    <property type="match status" value="1"/>
</dbReference>
<comment type="caution">
    <text evidence="3">The sequence shown here is derived from an EMBL/GenBank/DDBJ whole genome shotgun (WGS) entry which is preliminary data.</text>
</comment>
<comment type="similarity">
    <text evidence="1">Belongs to the universal stress protein A family.</text>
</comment>
<dbReference type="SUPFAM" id="SSF52402">
    <property type="entry name" value="Adenine nucleotide alpha hydrolases-like"/>
    <property type="match status" value="2"/>
</dbReference>
<protein>
    <submittedName>
        <fullName evidence="3">Universal stress protein</fullName>
    </submittedName>
</protein>
<dbReference type="Gene3D" id="3.40.50.12370">
    <property type="match status" value="1"/>
</dbReference>
<dbReference type="AlphaFoldDB" id="A0A1B8TXT0"/>
<evidence type="ECO:0000313" key="4">
    <source>
        <dbReference type="Proteomes" id="UP000092584"/>
    </source>
</evidence>
<dbReference type="InterPro" id="IPR006016">
    <property type="entry name" value="UspA"/>
</dbReference>
<dbReference type="PRINTS" id="PR01438">
    <property type="entry name" value="UNVRSLSTRESS"/>
</dbReference>
<dbReference type="InterPro" id="IPR006015">
    <property type="entry name" value="Universal_stress_UspA"/>
</dbReference>
<dbReference type="STRING" id="1774273.LPB03_04800"/>
<dbReference type="OrthoDB" id="9788959at2"/>
<accession>A0A1B8TXT0</accession>
<organism evidence="3 4">
    <name type="scientific">Polaribacter vadi</name>
    <dbReference type="NCBI Taxonomy" id="1774273"/>
    <lineage>
        <taxon>Bacteria</taxon>
        <taxon>Pseudomonadati</taxon>
        <taxon>Bacteroidota</taxon>
        <taxon>Flavobacteriia</taxon>
        <taxon>Flavobacteriales</taxon>
        <taxon>Flavobacteriaceae</taxon>
    </lineage>
</organism>
<keyword evidence="4" id="KW-1185">Reference proteome</keyword>
<dbReference type="RefSeq" id="WP_065319015.1">
    <property type="nucleotide sequence ID" value="NZ_CP017477.1"/>
</dbReference>
<feature type="domain" description="UspA" evidence="2">
    <location>
        <begin position="1"/>
        <end position="146"/>
    </location>
</feature>
<gene>
    <name evidence="3" type="ORF">LPB3_07695</name>
</gene>
<dbReference type="PANTHER" id="PTHR46268">
    <property type="entry name" value="STRESS RESPONSE PROTEIN NHAX"/>
    <property type="match status" value="1"/>
</dbReference>
<name>A0A1B8TXT0_9FLAO</name>
<dbReference type="EMBL" id="LSFM01000022">
    <property type="protein sequence ID" value="OBY64265.1"/>
    <property type="molecule type" value="Genomic_DNA"/>
</dbReference>
<evidence type="ECO:0000313" key="3">
    <source>
        <dbReference type="EMBL" id="OBY64265.1"/>
    </source>
</evidence>
<dbReference type="Proteomes" id="UP000092584">
    <property type="component" value="Unassembled WGS sequence"/>
</dbReference>
<evidence type="ECO:0000259" key="2">
    <source>
        <dbReference type="Pfam" id="PF00582"/>
    </source>
</evidence>
<dbReference type="PANTHER" id="PTHR46268:SF6">
    <property type="entry name" value="UNIVERSAL STRESS PROTEIN UP12"/>
    <property type="match status" value="1"/>
</dbReference>
<proteinExistence type="inferred from homology"/>
<dbReference type="KEGG" id="pob:LPB03_04800"/>
<evidence type="ECO:0000256" key="1">
    <source>
        <dbReference type="ARBA" id="ARBA00008791"/>
    </source>
</evidence>